<reference evidence="1" key="1">
    <citation type="submission" date="2020-09" db="EMBL/GenBank/DDBJ databases">
        <title>A novel bacterium of genus Hazenella, isolated from South China Sea.</title>
        <authorList>
            <person name="Huang H."/>
            <person name="Mo K."/>
            <person name="Hu Y."/>
        </authorList>
    </citation>
    <scope>NUCLEOTIDE SEQUENCE</scope>
    <source>
        <strain evidence="1">IB182357</strain>
    </source>
</reference>
<accession>A0A926N715</accession>
<sequence>MSPRWVKAIVYLVIFTLVISTLAAGAQFLL</sequence>
<dbReference type="NCBIfam" id="NF033880">
    <property type="entry name" value="Prli42"/>
    <property type="match status" value="1"/>
</dbReference>
<dbReference type="InterPro" id="IPR049722">
    <property type="entry name" value="Prli42-like"/>
</dbReference>
<keyword evidence="2" id="KW-1185">Reference proteome</keyword>
<dbReference type="EMBL" id="JACXAH010000015">
    <property type="protein sequence ID" value="MBD1372986.1"/>
    <property type="molecule type" value="Genomic_DNA"/>
</dbReference>
<gene>
    <name evidence="1" type="primary">prli42</name>
    <name evidence="1" type="ORF">IC620_11515</name>
</gene>
<evidence type="ECO:0000313" key="1">
    <source>
        <dbReference type="EMBL" id="MBD1372986.1"/>
    </source>
</evidence>
<organism evidence="1 2">
    <name type="scientific">Polycladospora coralii</name>
    <dbReference type="NCBI Taxonomy" id="2771432"/>
    <lineage>
        <taxon>Bacteria</taxon>
        <taxon>Bacillati</taxon>
        <taxon>Bacillota</taxon>
        <taxon>Bacilli</taxon>
        <taxon>Bacillales</taxon>
        <taxon>Thermoactinomycetaceae</taxon>
        <taxon>Polycladospora</taxon>
    </lineage>
</organism>
<protein>
    <submittedName>
        <fullName evidence="1">Stressosome-associated protein Prli42</fullName>
    </submittedName>
</protein>
<dbReference type="AlphaFoldDB" id="A0A926N715"/>
<evidence type="ECO:0000313" key="2">
    <source>
        <dbReference type="Proteomes" id="UP000661691"/>
    </source>
</evidence>
<name>A0A926N715_9BACL</name>
<comment type="caution">
    <text evidence="1">The sequence shown here is derived from an EMBL/GenBank/DDBJ whole genome shotgun (WGS) entry which is preliminary data.</text>
</comment>
<proteinExistence type="predicted"/>
<dbReference type="RefSeq" id="WP_191139771.1">
    <property type="nucleotide sequence ID" value="NZ_JACXAG020000004.1"/>
</dbReference>
<dbReference type="Proteomes" id="UP000661691">
    <property type="component" value="Unassembled WGS sequence"/>
</dbReference>